<organism evidence="5 6">
    <name type="scientific">Alishewanella aestuarii B11</name>
    <dbReference type="NCBI Taxonomy" id="1197174"/>
    <lineage>
        <taxon>Bacteria</taxon>
        <taxon>Pseudomonadati</taxon>
        <taxon>Pseudomonadota</taxon>
        <taxon>Gammaproteobacteria</taxon>
        <taxon>Alteromonadales</taxon>
        <taxon>Alteromonadaceae</taxon>
        <taxon>Alishewanella</taxon>
    </lineage>
</organism>
<dbReference type="SUPFAM" id="SSF55073">
    <property type="entry name" value="Nucleotide cyclase"/>
    <property type="match status" value="1"/>
</dbReference>
<dbReference type="SMART" id="SM00065">
    <property type="entry name" value="GAF"/>
    <property type="match status" value="1"/>
</dbReference>
<dbReference type="AlphaFoldDB" id="J2IG18"/>
<keyword evidence="2" id="KW-0973">c-di-GMP</keyword>
<evidence type="ECO:0000256" key="2">
    <source>
        <dbReference type="ARBA" id="ARBA00022636"/>
    </source>
</evidence>
<dbReference type="InterPro" id="IPR035919">
    <property type="entry name" value="EAL_sf"/>
</dbReference>
<dbReference type="GO" id="GO:0071111">
    <property type="term" value="F:cyclic-guanylate-specific phosphodiesterase activity"/>
    <property type="evidence" value="ECO:0007669"/>
    <property type="project" value="UniProtKB-EC"/>
</dbReference>
<evidence type="ECO:0000313" key="5">
    <source>
        <dbReference type="EMBL" id="EJI85709.1"/>
    </source>
</evidence>
<dbReference type="InterPro" id="IPR050706">
    <property type="entry name" value="Cyclic-di-GMP_PDE-like"/>
</dbReference>
<dbReference type="InterPro" id="IPR000160">
    <property type="entry name" value="GGDEF_dom"/>
</dbReference>
<dbReference type="FunFam" id="3.20.20.450:FF:000001">
    <property type="entry name" value="Cyclic di-GMP phosphodiesterase yahA"/>
    <property type="match status" value="1"/>
</dbReference>
<dbReference type="CDD" id="cd01949">
    <property type="entry name" value="GGDEF"/>
    <property type="match status" value="1"/>
</dbReference>
<dbReference type="Pfam" id="PF00990">
    <property type="entry name" value="GGDEF"/>
    <property type="match status" value="1"/>
</dbReference>
<reference evidence="5 6" key="1">
    <citation type="journal article" date="2012" name="J. Bacteriol.">
        <title>Genome Sequence of Pectin-Degrading Alishewanella aestuarii Strain B11T, Isolated from Tidal Flat Sediment.</title>
        <authorList>
            <person name="Jung J."/>
            <person name="Choi S."/>
            <person name="Chun J."/>
            <person name="Park W."/>
        </authorList>
    </citation>
    <scope>NUCLEOTIDE SEQUENCE [LARGE SCALE GENOMIC DNA]</scope>
    <source>
        <strain evidence="5 6">B11</strain>
    </source>
</reference>
<dbReference type="CDD" id="cd01948">
    <property type="entry name" value="EAL"/>
    <property type="match status" value="1"/>
</dbReference>
<dbReference type="SMART" id="SM00267">
    <property type="entry name" value="GGDEF"/>
    <property type="match status" value="1"/>
</dbReference>
<dbReference type="NCBIfam" id="TIGR00254">
    <property type="entry name" value="GGDEF"/>
    <property type="match status" value="1"/>
</dbReference>
<evidence type="ECO:0000259" key="4">
    <source>
        <dbReference type="PROSITE" id="PS50887"/>
    </source>
</evidence>
<sequence length="620" mass="68750">MTEPHPPADSFFNMVATISGAFVQATAADVDEVINSALAAIGRFYQADRCYLFKFSADLTTASNSHEWCAPGVSPQLEQLQQLPSAAFGDWYRQWTAGLPSILCDINSLPHDSAEYQLLAPQGIQSLLMLPLKSRDRLLGMFGLDIVRGLQQWSAEQIAGLQLIAGNICSALIRQQIEHQAESLAFYDPVTGLANRQLMLDRILQAQLQSSRSQHYAALLFIDIDDFKTLNDSLGYNTGDRVLKLVGQSLQAVLPSGDTVGRLNADEFLILTEMLSTQRAAAVQEVTDLAAALQAAVAQNVALTQLRPKNTLSIGATLFLGDQLDTDVLITQADMAMHQVKAVGNGLAFFDAEMQLQASRRLLLAHELREAISNDQFELYFQPQLVHPGVVTGAEALLRWRHPTRGILGPYEFIDFAEESGLILLIGELVLRKACQQLALWQRQAGTSRLELSVNISARQFQQPDFTALVIEILQQSGVDATSLKLELTESMLVDNFEQVVAKMQQLRALGIRFALDDFGTGYSSLVYLKRLPLYQLKIDRGFVDELVQDDNQQAIVRTIIMLGQTLGLEVLAEGVETEAQLKSLLQLGCYHYQGYYFARPLPHSEFEHFLRQHHAGLGY</sequence>
<gene>
    <name evidence="5" type="ORF">AEST_14470</name>
</gene>
<dbReference type="PROSITE" id="PS50887">
    <property type="entry name" value="GGDEF"/>
    <property type="match status" value="1"/>
</dbReference>
<protein>
    <recommendedName>
        <fullName evidence="1">cyclic-guanylate-specific phosphodiesterase</fullName>
        <ecNumber evidence="1">3.1.4.52</ecNumber>
    </recommendedName>
</protein>
<dbReference type="Proteomes" id="UP000012043">
    <property type="component" value="Unassembled WGS sequence"/>
</dbReference>
<accession>J2IG18</accession>
<name>J2IG18_9ALTE</name>
<dbReference type="PANTHER" id="PTHR33121">
    <property type="entry name" value="CYCLIC DI-GMP PHOSPHODIESTERASE PDEF"/>
    <property type="match status" value="1"/>
</dbReference>
<comment type="caution">
    <text evidence="5">The sequence shown here is derived from an EMBL/GenBank/DDBJ whole genome shotgun (WGS) entry which is preliminary data.</text>
</comment>
<dbReference type="InterPro" id="IPR001633">
    <property type="entry name" value="EAL_dom"/>
</dbReference>
<evidence type="ECO:0000256" key="1">
    <source>
        <dbReference type="ARBA" id="ARBA00012282"/>
    </source>
</evidence>
<dbReference type="SUPFAM" id="SSF141868">
    <property type="entry name" value="EAL domain-like"/>
    <property type="match status" value="1"/>
</dbReference>
<dbReference type="Pfam" id="PF00563">
    <property type="entry name" value="EAL"/>
    <property type="match status" value="1"/>
</dbReference>
<feature type="domain" description="EAL" evidence="3">
    <location>
        <begin position="361"/>
        <end position="615"/>
    </location>
</feature>
<evidence type="ECO:0000313" key="6">
    <source>
        <dbReference type="Proteomes" id="UP000012043"/>
    </source>
</evidence>
<dbReference type="PANTHER" id="PTHR33121:SF70">
    <property type="entry name" value="SIGNALING PROTEIN YKOW"/>
    <property type="match status" value="1"/>
</dbReference>
<dbReference type="RefSeq" id="WP_008608070.1">
    <property type="nucleotide sequence ID" value="NZ_ALAB01000020.1"/>
</dbReference>
<proteinExistence type="predicted"/>
<dbReference type="Gene3D" id="3.30.450.40">
    <property type="match status" value="1"/>
</dbReference>
<dbReference type="InterPro" id="IPR003018">
    <property type="entry name" value="GAF"/>
</dbReference>
<dbReference type="Pfam" id="PF01590">
    <property type="entry name" value="GAF"/>
    <property type="match status" value="1"/>
</dbReference>
<dbReference type="PROSITE" id="PS50883">
    <property type="entry name" value="EAL"/>
    <property type="match status" value="1"/>
</dbReference>
<feature type="domain" description="GGDEF" evidence="4">
    <location>
        <begin position="215"/>
        <end position="352"/>
    </location>
</feature>
<keyword evidence="6" id="KW-1185">Reference proteome</keyword>
<dbReference type="SUPFAM" id="SSF55781">
    <property type="entry name" value="GAF domain-like"/>
    <property type="match status" value="1"/>
</dbReference>
<dbReference type="PATRIC" id="fig|1197174.4.peg.1415"/>
<dbReference type="InterPro" id="IPR029787">
    <property type="entry name" value="Nucleotide_cyclase"/>
</dbReference>
<dbReference type="Gene3D" id="3.20.20.450">
    <property type="entry name" value="EAL domain"/>
    <property type="match status" value="1"/>
</dbReference>
<dbReference type="InterPro" id="IPR029016">
    <property type="entry name" value="GAF-like_dom_sf"/>
</dbReference>
<dbReference type="EMBL" id="ALAB01000020">
    <property type="protein sequence ID" value="EJI85709.1"/>
    <property type="molecule type" value="Genomic_DNA"/>
</dbReference>
<dbReference type="EC" id="3.1.4.52" evidence="1"/>
<dbReference type="Gene3D" id="3.30.70.270">
    <property type="match status" value="1"/>
</dbReference>
<dbReference type="SMART" id="SM00052">
    <property type="entry name" value="EAL"/>
    <property type="match status" value="1"/>
</dbReference>
<evidence type="ECO:0000259" key="3">
    <source>
        <dbReference type="PROSITE" id="PS50883"/>
    </source>
</evidence>
<dbReference type="InterPro" id="IPR043128">
    <property type="entry name" value="Rev_trsase/Diguanyl_cyclase"/>
</dbReference>